<dbReference type="Pfam" id="PF02834">
    <property type="entry name" value="LigT_PEase"/>
    <property type="match status" value="1"/>
</dbReference>
<name>A0A8D5FPU8_9BACT</name>
<dbReference type="PANTHER" id="PTHR35561">
    <property type="entry name" value="RNA 2',3'-CYCLIC PHOSPHODIESTERASE"/>
    <property type="match status" value="1"/>
</dbReference>
<dbReference type="EMBL" id="AP024086">
    <property type="protein sequence ID" value="BCL63098.1"/>
    <property type="molecule type" value="Genomic_DNA"/>
</dbReference>
<feature type="domain" description="Phosphoesterase HXTX" evidence="2">
    <location>
        <begin position="8"/>
        <end position="82"/>
    </location>
</feature>
<dbReference type="PANTHER" id="PTHR35561:SF1">
    <property type="entry name" value="RNA 2',3'-CYCLIC PHOSPHODIESTERASE"/>
    <property type="match status" value="1"/>
</dbReference>
<proteinExistence type="predicted"/>
<keyword evidence="4" id="KW-1185">Reference proteome</keyword>
<protein>
    <recommendedName>
        <fullName evidence="2">Phosphoesterase HXTX domain-containing protein</fullName>
    </recommendedName>
</protein>
<sequence length="90" mass="9862">MKRIFIAVDLPDNIRKGLTGLGSSLPRARTVPTDQLHLTLKFIGEVEGGKLLDIKECLQETALENKSFALRLKGVGVFPPRSTPVFSGQE</sequence>
<organism evidence="3 4">
    <name type="scientific">Desulfomarina profundi</name>
    <dbReference type="NCBI Taxonomy" id="2772557"/>
    <lineage>
        <taxon>Bacteria</taxon>
        <taxon>Pseudomonadati</taxon>
        <taxon>Thermodesulfobacteriota</taxon>
        <taxon>Desulfobulbia</taxon>
        <taxon>Desulfobulbales</taxon>
        <taxon>Desulfobulbaceae</taxon>
        <taxon>Desulfomarina</taxon>
    </lineage>
</organism>
<dbReference type="NCBIfam" id="TIGR02258">
    <property type="entry name" value="2_5_ligase"/>
    <property type="match status" value="1"/>
</dbReference>
<evidence type="ECO:0000256" key="1">
    <source>
        <dbReference type="ARBA" id="ARBA00022801"/>
    </source>
</evidence>
<evidence type="ECO:0000313" key="3">
    <source>
        <dbReference type="EMBL" id="BCL63098.1"/>
    </source>
</evidence>
<dbReference type="AlphaFoldDB" id="A0A8D5FPU8"/>
<reference evidence="3" key="1">
    <citation type="submission" date="2020-09" db="EMBL/GenBank/DDBJ databases">
        <title>Desulfogranum mesoprofundum gen. nov., sp. nov., a novel mesophilic, sulfate-reducing chemolithoautotroph isolated from a deep-sea hydrothermal vent chimney in the Suiyo Seamount.</title>
        <authorList>
            <person name="Hashimoto Y."/>
            <person name="Nakagawa S."/>
        </authorList>
    </citation>
    <scope>NUCLEOTIDE SEQUENCE</scope>
    <source>
        <strain evidence="3">KT2</strain>
    </source>
</reference>
<dbReference type="Proteomes" id="UP000826725">
    <property type="component" value="Chromosome"/>
</dbReference>
<keyword evidence="1" id="KW-0378">Hydrolase</keyword>
<evidence type="ECO:0000259" key="2">
    <source>
        <dbReference type="Pfam" id="PF02834"/>
    </source>
</evidence>
<dbReference type="InterPro" id="IPR014051">
    <property type="entry name" value="Phosphoesterase_HXTX"/>
</dbReference>
<dbReference type="InterPro" id="IPR004175">
    <property type="entry name" value="RNA_CPDase"/>
</dbReference>
<accession>A0A8D5FPU8</accession>
<dbReference type="RefSeq" id="WP_228855384.1">
    <property type="nucleotide sequence ID" value="NZ_AP024086.1"/>
</dbReference>
<dbReference type="GO" id="GO:0008664">
    <property type="term" value="F:RNA 2',3'-cyclic 3'-phosphodiesterase activity"/>
    <property type="evidence" value="ECO:0007669"/>
    <property type="project" value="InterPro"/>
</dbReference>
<dbReference type="GO" id="GO:0004113">
    <property type="term" value="F:2',3'-cyclic-nucleotide 3'-phosphodiesterase activity"/>
    <property type="evidence" value="ECO:0007669"/>
    <property type="project" value="InterPro"/>
</dbReference>
<gene>
    <name evidence="3" type="ORF">DGMP_37910</name>
</gene>
<evidence type="ECO:0000313" key="4">
    <source>
        <dbReference type="Proteomes" id="UP000826725"/>
    </source>
</evidence>
<dbReference type="KEGG" id="dbk:DGMP_37910"/>